<keyword evidence="5 13" id="KW-0547">Nucleotide-binding</keyword>
<geneLocation type="chloroplast" evidence="20"/>
<dbReference type="InterPro" id="IPR036121">
    <property type="entry name" value="ATPase_F1/V1/A1_a/bsu_N_sf"/>
</dbReference>
<evidence type="ECO:0000256" key="13">
    <source>
        <dbReference type="HAMAP-Rule" id="MF_01346"/>
    </source>
</evidence>
<evidence type="ECO:0000256" key="8">
    <source>
        <dbReference type="ARBA" id="ARBA00022967"/>
    </source>
</evidence>
<dbReference type="FunFam" id="1.20.150.20:FF:000001">
    <property type="entry name" value="ATP synthase subunit alpha"/>
    <property type="match status" value="1"/>
</dbReference>
<dbReference type="GeneID" id="33362212"/>
<evidence type="ECO:0000256" key="2">
    <source>
        <dbReference type="ARBA" id="ARBA00008936"/>
    </source>
</evidence>
<dbReference type="GO" id="GO:0045259">
    <property type="term" value="C:proton-transporting ATP synthase complex"/>
    <property type="evidence" value="ECO:0007669"/>
    <property type="project" value="UniProtKB-KW"/>
</dbReference>
<dbReference type="GO" id="GO:0043531">
    <property type="term" value="F:ADP binding"/>
    <property type="evidence" value="ECO:0007669"/>
    <property type="project" value="TreeGrafter"/>
</dbReference>
<evidence type="ECO:0000256" key="16">
    <source>
        <dbReference type="RuleBase" id="RU004286"/>
    </source>
</evidence>
<dbReference type="InterPro" id="IPR027417">
    <property type="entry name" value="P-loop_NTPase"/>
</dbReference>
<dbReference type="SUPFAM" id="SSF47917">
    <property type="entry name" value="C-terminal domain of alpha and beta subunits of F1 ATP synthase"/>
    <property type="match status" value="1"/>
</dbReference>
<evidence type="ECO:0000259" key="19">
    <source>
        <dbReference type="Pfam" id="PF02874"/>
    </source>
</evidence>
<dbReference type="PANTHER" id="PTHR48082:SF2">
    <property type="entry name" value="ATP SYNTHASE SUBUNIT ALPHA, MITOCHONDRIAL"/>
    <property type="match status" value="1"/>
</dbReference>
<dbReference type="Pfam" id="PF02874">
    <property type="entry name" value="ATP-synt_ab_N"/>
    <property type="match status" value="1"/>
</dbReference>
<evidence type="ECO:0000256" key="4">
    <source>
        <dbReference type="ARBA" id="ARBA00022528"/>
    </source>
</evidence>
<dbReference type="InterPro" id="IPR000194">
    <property type="entry name" value="ATPase_F1/V1/A1_a/bsu_nucl-bd"/>
</dbReference>
<name>A0A1Z1MTV6_DIGSM</name>
<evidence type="ECO:0000256" key="15">
    <source>
        <dbReference type="RuleBase" id="RU000341"/>
    </source>
</evidence>
<dbReference type="HAMAP" id="MF_01346">
    <property type="entry name" value="ATP_synth_alpha_bact"/>
    <property type="match status" value="1"/>
</dbReference>
<dbReference type="InterPro" id="IPR023366">
    <property type="entry name" value="ATP_synth_asu-like_sf"/>
</dbReference>
<dbReference type="Pfam" id="PF00006">
    <property type="entry name" value="ATP-synt_ab"/>
    <property type="match status" value="1"/>
</dbReference>
<dbReference type="InterPro" id="IPR038376">
    <property type="entry name" value="ATP_synth_asu_C_sf"/>
</dbReference>
<evidence type="ECO:0000256" key="10">
    <source>
        <dbReference type="ARBA" id="ARBA00023136"/>
    </source>
</evidence>
<accession>A0A1Z1MTV6</accession>
<evidence type="ECO:0000313" key="20">
    <source>
        <dbReference type="EMBL" id="ARW69523.1"/>
    </source>
</evidence>
<evidence type="ECO:0000256" key="1">
    <source>
        <dbReference type="ARBA" id="ARBA00004170"/>
    </source>
</evidence>
<evidence type="ECO:0000256" key="3">
    <source>
        <dbReference type="ARBA" id="ARBA00022448"/>
    </source>
</evidence>
<keyword evidence="16 20" id="KW-0934">Plastid</keyword>
<dbReference type="GO" id="GO:0009535">
    <property type="term" value="C:chloroplast thylakoid membrane"/>
    <property type="evidence" value="ECO:0007669"/>
    <property type="project" value="UniProtKB-SubCell"/>
</dbReference>
<dbReference type="Pfam" id="PF00306">
    <property type="entry name" value="ATP-synt_ab_C"/>
    <property type="match status" value="1"/>
</dbReference>
<comment type="similarity">
    <text evidence="2 13 14">Belongs to the ATPase alpha/beta chains family.</text>
</comment>
<dbReference type="CDD" id="cd01132">
    <property type="entry name" value="F1-ATPase_alpha_CD"/>
    <property type="match status" value="1"/>
</dbReference>
<dbReference type="InterPro" id="IPR033732">
    <property type="entry name" value="ATP_synth_F1_a_nt-bd_dom"/>
</dbReference>
<dbReference type="SUPFAM" id="SSF50615">
    <property type="entry name" value="N-terminal domain of alpha and beta subunits of F1 ATP synthase"/>
    <property type="match status" value="1"/>
</dbReference>
<keyword evidence="7 13" id="KW-0067">ATP-binding</keyword>
<dbReference type="GO" id="GO:0046933">
    <property type="term" value="F:proton-transporting ATP synthase activity, rotational mechanism"/>
    <property type="evidence" value="ECO:0007669"/>
    <property type="project" value="UniProtKB-UniRule"/>
</dbReference>
<dbReference type="GO" id="GO:0005524">
    <property type="term" value="F:ATP binding"/>
    <property type="evidence" value="ECO:0007669"/>
    <property type="project" value="UniProtKB-UniRule"/>
</dbReference>
<dbReference type="InterPro" id="IPR000793">
    <property type="entry name" value="ATP_synth_asu_C"/>
</dbReference>
<dbReference type="Gene3D" id="1.20.150.20">
    <property type="entry name" value="ATP synthase alpha/beta chain, C-terminal domain"/>
    <property type="match status" value="1"/>
</dbReference>
<dbReference type="NCBIfam" id="TIGR00962">
    <property type="entry name" value="atpA"/>
    <property type="match status" value="1"/>
</dbReference>
<organism evidence="20">
    <name type="scientific">Digenea simplex</name>
    <name type="common">Marine red alga</name>
    <name type="synonym">Conferva simplex</name>
    <dbReference type="NCBI Taxonomy" id="945030"/>
    <lineage>
        <taxon>Eukaryota</taxon>
        <taxon>Rhodophyta</taxon>
        <taxon>Florideophyceae</taxon>
        <taxon>Rhodymeniophycidae</taxon>
        <taxon>Ceramiales</taxon>
        <taxon>Rhodomelaceae</taxon>
        <taxon>Polysiphonioideae</taxon>
        <taxon>Digenea</taxon>
    </lineage>
</organism>
<feature type="domain" description="ATP synthase alpha subunit C-terminal" evidence="18">
    <location>
        <begin position="374"/>
        <end position="498"/>
    </location>
</feature>
<keyword evidence="13 15" id="KW-0793">Thylakoid</keyword>
<sequence length="505" mass="54737">MVNIRPDEISNIIRQQIDKYNQELHVANIGTVLQVSDGIARVYGLDEVMAGELLQFEDQDQTIGIALNLESDNVGVVLMGDGRNILEGSPVKSTGQIAQIPVGDEFLGRVVNPLAKPIDDKGTPNPSETRLIESYAPGIIGRQSVCEPLQTGITAIDAMIPIGRGQRELIIGDRQTGKTAVALDTIINQKGQNVICIYVAIGQKASSVAQVVSTLEEKGALEYTVIVAANADDPATLQYIAPYTGATLAEYFMYKGKATLVIYDDLTKQAQAYRQMSLLLRRPPGREAYPGDVFYLHSRLLERAAKLNNDLGGGSMTALPIIETQAGDVSAYIPTNVISITDGQIFLSGDLFNSGIRPAINVGISVSRVGSAAQIKAMKQVAGKLKLELAQFAELEAFSQFASDLDKATQSQLARGQRLREILKQAQNSPLLVEDQVAIIYAGVNGYLDNIELSNIKEFVSALREDLQNSKPEFGESIRNTKKLTPESEDLLKQSISDVQQAFSV</sequence>
<comment type="subcellular location">
    <subcellularLocation>
        <location evidence="1">Membrane</location>
        <topology evidence="1">Peripheral membrane protein</topology>
    </subcellularLocation>
    <subcellularLocation>
        <location evidence="13 15">Plastid</location>
        <location evidence="13 15">Chloroplast thylakoid membrane</location>
        <topology evidence="13 15">Peripheral membrane protein</topology>
    </subcellularLocation>
</comment>
<dbReference type="InterPro" id="IPR004100">
    <property type="entry name" value="ATPase_F1/V1/A1_a/bsu_N"/>
</dbReference>
<keyword evidence="11 13" id="KW-0139">CF(1)</keyword>
<keyword evidence="9 13" id="KW-0406">Ion transport</keyword>
<dbReference type="CDD" id="cd18116">
    <property type="entry name" value="ATP-synt_F1_alpha_N"/>
    <property type="match status" value="1"/>
</dbReference>
<dbReference type="PIRSF" id="PIRSF039088">
    <property type="entry name" value="F_ATPase_subunit_alpha"/>
    <property type="match status" value="1"/>
</dbReference>
<keyword evidence="12 13" id="KW-0066">ATP synthesis</keyword>
<dbReference type="CDD" id="cd18113">
    <property type="entry name" value="ATP-synt_F1_alpha_C"/>
    <property type="match status" value="1"/>
</dbReference>
<evidence type="ECO:0000259" key="18">
    <source>
        <dbReference type="Pfam" id="PF00306"/>
    </source>
</evidence>
<keyword evidence="3 13" id="KW-0813">Transport</keyword>
<dbReference type="InterPro" id="IPR005294">
    <property type="entry name" value="ATP_synth_F1_asu"/>
</dbReference>
<evidence type="ECO:0000256" key="12">
    <source>
        <dbReference type="ARBA" id="ARBA00023310"/>
    </source>
</evidence>
<evidence type="ECO:0000259" key="17">
    <source>
        <dbReference type="Pfam" id="PF00006"/>
    </source>
</evidence>
<evidence type="ECO:0000256" key="5">
    <source>
        <dbReference type="ARBA" id="ARBA00022741"/>
    </source>
</evidence>
<protein>
    <recommendedName>
        <fullName evidence="13 16">ATP synthase subunit alpha, chloroplastic</fullName>
        <ecNumber evidence="13 16">7.1.2.2</ecNumber>
    </recommendedName>
    <alternativeName>
        <fullName evidence="13">ATP synthase F1 sector subunit alpha</fullName>
    </alternativeName>
    <alternativeName>
        <fullName evidence="13">F-ATPase subunit alpha</fullName>
    </alternativeName>
</protein>
<comment type="subunit">
    <text evidence="13 16">F-type ATPases have 2 components, CF(1) - the catalytic core - and CF(0) - the membrane proton channel. CF(1) has five subunits: alpha(3), beta(3), gamma(1), delta(1), epsilon(1). CF(0) has four main subunits: a, b, b' and c.</text>
</comment>
<proteinExistence type="inferred from homology"/>
<dbReference type="NCBIfam" id="NF009884">
    <property type="entry name" value="PRK13343.1"/>
    <property type="match status" value="1"/>
</dbReference>
<evidence type="ECO:0000256" key="7">
    <source>
        <dbReference type="ARBA" id="ARBA00022840"/>
    </source>
</evidence>
<dbReference type="InterPro" id="IPR020003">
    <property type="entry name" value="ATPase_a/bsu_AS"/>
</dbReference>
<dbReference type="RefSeq" id="YP_009399704.1">
    <property type="nucleotide sequence ID" value="NC_035298.1"/>
</dbReference>
<comment type="catalytic activity">
    <reaction evidence="13 16">
        <text>ATP + H2O + 4 H(+)(in) = ADP + phosphate + 5 H(+)(out)</text>
        <dbReference type="Rhea" id="RHEA:57720"/>
        <dbReference type="ChEBI" id="CHEBI:15377"/>
        <dbReference type="ChEBI" id="CHEBI:15378"/>
        <dbReference type="ChEBI" id="CHEBI:30616"/>
        <dbReference type="ChEBI" id="CHEBI:43474"/>
        <dbReference type="ChEBI" id="CHEBI:456216"/>
        <dbReference type="EC" id="7.1.2.2"/>
    </reaction>
</comment>
<feature type="domain" description="ATPase F1/V1/A1 complex alpha/beta subunit N-terminal" evidence="19">
    <location>
        <begin position="26"/>
        <end position="95"/>
    </location>
</feature>
<dbReference type="EC" id="7.1.2.2" evidence="13 16"/>
<dbReference type="EMBL" id="MF101465">
    <property type="protein sequence ID" value="ARW69523.1"/>
    <property type="molecule type" value="Genomic_DNA"/>
</dbReference>
<feature type="domain" description="ATPase F1/V1/A1 complex alpha/beta subunit nucleotide-binding" evidence="17">
    <location>
        <begin position="152"/>
        <end position="367"/>
    </location>
</feature>
<keyword evidence="8 13" id="KW-1278">Translocase</keyword>
<keyword evidence="6 13" id="KW-0375">Hydrogen ion transport</keyword>
<evidence type="ECO:0000256" key="14">
    <source>
        <dbReference type="RuleBase" id="RU000339"/>
    </source>
</evidence>
<dbReference type="FunFam" id="2.40.30.20:FF:000001">
    <property type="entry name" value="ATP synthase subunit alpha"/>
    <property type="match status" value="1"/>
</dbReference>
<dbReference type="AlphaFoldDB" id="A0A1Z1MTV6"/>
<keyword evidence="4 15" id="KW-0150">Chloroplast</keyword>
<evidence type="ECO:0000256" key="6">
    <source>
        <dbReference type="ARBA" id="ARBA00022781"/>
    </source>
</evidence>
<dbReference type="FunFam" id="3.40.50.300:FF:000002">
    <property type="entry name" value="ATP synthase subunit alpha"/>
    <property type="match status" value="1"/>
</dbReference>
<gene>
    <name evidence="13 16 20" type="primary">atpA</name>
</gene>
<dbReference type="PANTHER" id="PTHR48082">
    <property type="entry name" value="ATP SYNTHASE SUBUNIT ALPHA, MITOCHONDRIAL"/>
    <property type="match status" value="1"/>
</dbReference>
<keyword evidence="10 13" id="KW-0472">Membrane</keyword>
<evidence type="ECO:0000256" key="11">
    <source>
        <dbReference type="ARBA" id="ARBA00023196"/>
    </source>
</evidence>
<dbReference type="Gene3D" id="2.40.30.20">
    <property type="match status" value="1"/>
</dbReference>
<dbReference type="PROSITE" id="PS00152">
    <property type="entry name" value="ATPASE_ALPHA_BETA"/>
    <property type="match status" value="1"/>
</dbReference>
<reference evidence="20" key="1">
    <citation type="journal article" date="2017" name="J. Phycol.">
        <title>Analysis of chloroplast genomes and a supermatrix inform reclassification of the Rhodomelaceae (Rhodophyta).</title>
        <authorList>
            <person name="Diaz-Tapia P."/>
            <person name="Maggs C.A."/>
            <person name="West J.A."/>
            <person name="Verbruggen H."/>
        </authorList>
    </citation>
    <scope>NUCLEOTIDE SEQUENCE</scope>
    <source>
        <strain evidence="20">PD1820</strain>
    </source>
</reference>
<comment type="function">
    <text evidence="13 16">Produces ATP from ADP in the presence of a proton gradient across the membrane. The alpha chain is a regulatory subunit.</text>
</comment>
<evidence type="ECO:0000256" key="9">
    <source>
        <dbReference type="ARBA" id="ARBA00023065"/>
    </source>
</evidence>
<feature type="binding site" evidence="13">
    <location>
        <begin position="172"/>
        <end position="179"/>
    </location>
    <ligand>
        <name>ATP</name>
        <dbReference type="ChEBI" id="CHEBI:30616"/>
    </ligand>
</feature>
<dbReference type="SUPFAM" id="SSF52540">
    <property type="entry name" value="P-loop containing nucleoside triphosphate hydrolases"/>
    <property type="match status" value="1"/>
</dbReference>
<dbReference type="Gene3D" id="3.40.50.300">
    <property type="entry name" value="P-loop containing nucleotide triphosphate hydrolases"/>
    <property type="match status" value="1"/>
</dbReference>
<feature type="site" description="Required for activity" evidence="13">
    <location>
        <position position="365"/>
    </location>
</feature>